<evidence type="ECO:0000313" key="1">
    <source>
        <dbReference type="EMBL" id="ROP41990.1"/>
    </source>
</evidence>
<organism evidence="1 2">
    <name type="scientific">Saccharothrix texasensis</name>
    <dbReference type="NCBI Taxonomy" id="103734"/>
    <lineage>
        <taxon>Bacteria</taxon>
        <taxon>Bacillati</taxon>
        <taxon>Actinomycetota</taxon>
        <taxon>Actinomycetes</taxon>
        <taxon>Pseudonocardiales</taxon>
        <taxon>Pseudonocardiaceae</taxon>
        <taxon>Saccharothrix</taxon>
    </lineage>
</organism>
<name>A0A3N1HHL1_9PSEU</name>
<keyword evidence="2" id="KW-1185">Reference proteome</keyword>
<accession>A0A3N1HHL1</accession>
<proteinExistence type="predicted"/>
<protein>
    <submittedName>
        <fullName evidence="1">Uncharacterized protein</fullName>
    </submittedName>
</protein>
<dbReference type="EMBL" id="RJKM01000001">
    <property type="protein sequence ID" value="ROP41990.1"/>
    <property type="molecule type" value="Genomic_DNA"/>
</dbReference>
<reference evidence="1 2" key="1">
    <citation type="submission" date="2018-11" db="EMBL/GenBank/DDBJ databases">
        <title>Sequencing the genomes of 1000 actinobacteria strains.</title>
        <authorList>
            <person name="Klenk H.-P."/>
        </authorList>
    </citation>
    <scope>NUCLEOTIDE SEQUENCE [LARGE SCALE GENOMIC DNA]</scope>
    <source>
        <strain evidence="1 2">DSM 44231</strain>
    </source>
</reference>
<dbReference type="AlphaFoldDB" id="A0A3N1HHL1"/>
<gene>
    <name evidence="1" type="ORF">EDD40_7476</name>
</gene>
<dbReference type="Proteomes" id="UP000268727">
    <property type="component" value="Unassembled WGS sequence"/>
</dbReference>
<dbReference type="RefSeq" id="WP_123747005.1">
    <property type="nucleotide sequence ID" value="NZ_RJKM01000001.1"/>
</dbReference>
<evidence type="ECO:0000313" key="2">
    <source>
        <dbReference type="Proteomes" id="UP000268727"/>
    </source>
</evidence>
<comment type="caution">
    <text evidence="1">The sequence shown here is derived from an EMBL/GenBank/DDBJ whole genome shotgun (WGS) entry which is preliminary data.</text>
</comment>
<sequence length="67" mass="6693">MKIALRAAAKVGEAKAVTDVLGGAVPPVSWTKGDTGRLLVAPARIVRPDPFGSGGHHVGPNLGPADA</sequence>